<dbReference type="InterPro" id="IPR049328">
    <property type="entry name" value="TM_ErbB1"/>
</dbReference>
<feature type="region of interest" description="Disordered" evidence="4">
    <location>
        <begin position="492"/>
        <end position="590"/>
    </location>
</feature>
<evidence type="ECO:0000313" key="8">
    <source>
        <dbReference type="Proteomes" id="UP001595075"/>
    </source>
</evidence>
<feature type="region of interest" description="Disordered" evidence="4">
    <location>
        <begin position="402"/>
        <end position="421"/>
    </location>
</feature>
<evidence type="ECO:0000256" key="1">
    <source>
        <dbReference type="ARBA" id="ARBA00022553"/>
    </source>
</evidence>
<feature type="transmembrane region" description="Helical" evidence="5">
    <location>
        <begin position="129"/>
        <end position="151"/>
    </location>
</feature>
<evidence type="ECO:0000256" key="4">
    <source>
        <dbReference type="SAM" id="MobiDB-lite"/>
    </source>
</evidence>
<proteinExistence type="predicted"/>
<evidence type="ECO:0000259" key="6">
    <source>
        <dbReference type="Pfam" id="PF21314"/>
    </source>
</evidence>
<sequence>MRIYRLERALPDGTCNAGKVFYSCQVNSFRGCCSVDPCALPACPDTDSSSSTAPVSKSTSQSSRQTLASIPIPVSSSPAGTATLQPTSIIVNIAIASSTPTQTQTPAQVQSPSATSSPASAPGVSNAPIIAGTVSGVVALSILSILLWFCLRRRKQKREVRNSIAEYGVPNKKYVLDRPTPSASTKDGSDVFIPFGGRYDQPRLTSATPLPSQSTPKDAPTVSQEIQPAPAAVVRTGHTDSDPTTPLIDKPLPDPEKSTITRPPVHEHPFFHPLPGQSPEVPTYHPGVRVNAALTPVLPQKSTLRTHPTYHISQFPNHPAFRAPKSNSPPREHGFPQRTPEVRKYRSMSPVQSASRSHDNDQPQQQAWRHSELSTTTTKAPTSQIPGRSELEAEVPTTYLSPLSISTSGNHNASSSEFDYTNKYTNRRSQWTPISRGNTDSSKYSIPIGLGLDHNAASTSANNSGVKHELESPNPAVPLPLSLTIPTSISKSKSAQMLGPVGPNLTSPRDGGHIMSWATTSNAYHHHSQQAKNAARSRDAPSDEKEVVSPMSPERWSGATAVQMASPVNAGTTSGSGEAGRSHGGASAVDTPLSAQIASACESACSGYSLSPEAGTGTWGSWSGR</sequence>
<feature type="region of interest" description="Disordered" evidence="4">
    <location>
        <begin position="49"/>
        <end position="72"/>
    </location>
</feature>
<keyword evidence="8" id="KW-1185">Reference proteome</keyword>
<keyword evidence="5" id="KW-0812">Transmembrane</keyword>
<keyword evidence="1" id="KW-0597">Phosphoprotein</keyword>
<feature type="compositionally biased region" description="Basic and acidic residues" evidence="4">
    <location>
        <begin position="330"/>
        <end position="344"/>
    </location>
</feature>
<feature type="compositionally biased region" description="Basic and acidic residues" evidence="4">
    <location>
        <begin position="536"/>
        <end position="547"/>
    </location>
</feature>
<name>A0ABR4CM09_9HELO</name>
<feature type="region of interest" description="Disordered" evidence="4">
    <location>
        <begin position="310"/>
        <end position="395"/>
    </location>
</feature>
<dbReference type="Proteomes" id="UP001595075">
    <property type="component" value="Unassembled WGS sequence"/>
</dbReference>
<evidence type="ECO:0000256" key="2">
    <source>
        <dbReference type="ARBA" id="ARBA00022741"/>
    </source>
</evidence>
<feature type="region of interest" description="Disordered" evidence="4">
    <location>
        <begin position="102"/>
        <end position="122"/>
    </location>
</feature>
<feature type="compositionally biased region" description="Polar residues" evidence="4">
    <location>
        <begin position="362"/>
        <end position="386"/>
    </location>
</feature>
<feature type="domain" description="Epidermal growth factor receptor-like transmembrane-juxtamembrane segment" evidence="6">
    <location>
        <begin position="129"/>
        <end position="158"/>
    </location>
</feature>
<dbReference type="EMBL" id="JAZHXI010000006">
    <property type="protein sequence ID" value="KAL2070980.1"/>
    <property type="molecule type" value="Genomic_DNA"/>
</dbReference>
<feature type="region of interest" description="Disordered" evidence="4">
    <location>
        <begin position="234"/>
        <end position="254"/>
    </location>
</feature>
<keyword evidence="3" id="KW-0067">ATP-binding</keyword>
<keyword evidence="2" id="KW-0547">Nucleotide-binding</keyword>
<evidence type="ECO:0000256" key="3">
    <source>
        <dbReference type="ARBA" id="ARBA00022840"/>
    </source>
</evidence>
<organism evidence="7 8">
    <name type="scientific">Oculimacula yallundae</name>
    <dbReference type="NCBI Taxonomy" id="86028"/>
    <lineage>
        <taxon>Eukaryota</taxon>
        <taxon>Fungi</taxon>
        <taxon>Dikarya</taxon>
        <taxon>Ascomycota</taxon>
        <taxon>Pezizomycotina</taxon>
        <taxon>Leotiomycetes</taxon>
        <taxon>Helotiales</taxon>
        <taxon>Ploettnerulaceae</taxon>
        <taxon>Oculimacula</taxon>
    </lineage>
</organism>
<feature type="region of interest" description="Disordered" evidence="4">
    <location>
        <begin position="198"/>
        <end position="222"/>
    </location>
</feature>
<dbReference type="Pfam" id="PF21314">
    <property type="entry name" value="TM_ErbB1"/>
    <property type="match status" value="1"/>
</dbReference>
<feature type="compositionally biased region" description="Polar residues" evidence="4">
    <location>
        <begin position="203"/>
        <end position="222"/>
    </location>
</feature>
<evidence type="ECO:0000313" key="7">
    <source>
        <dbReference type="EMBL" id="KAL2070980.1"/>
    </source>
</evidence>
<keyword evidence="5" id="KW-1133">Transmembrane helix</keyword>
<feature type="region of interest" description="Disordered" evidence="4">
    <location>
        <begin position="459"/>
        <end position="479"/>
    </location>
</feature>
<accession>A0ABR4CM09</accession>
<protein>
    <recommendedName>
        <fullName evidence="6">Epidermal growth factor receptor-like transmembrane-juxtamembrane segment domain-containing protein</fullName>
    </recommendedName>
</protein>
<comment type="caution">
    <text evidence="7">The sequence shown here is derived from an EMBL/GenBank/DDBJ whole genome shotgun (WGS) entry which is preliminary data.</text>
</comment>
<keyword evidence="5" id="KW-0472">Membrane</keyword>
<gene>
    <name evidence="7" type="ORF">VTL71DRAFT_14006</name>
</gene>
<evidence type="ECO:0000256" key="5">
    <source>
        <dbReference type="SAM" id="Phobius"/>
    </source>
</evidence>
<reference evidence="7 8" key="1">
    <citation type="journal article" date="2024" name="Commun. Biol.">
        <title>Comparative genomic analysis of thermophilic fungi reveals convergent evolutionary adaptations and gene losses.</title>
        <authorList>
            <person name="Steindorff A.S."/>
            <person name="Aguilar-Pontes M.V."/>
            <person name="Robinson A.J."/>
            <person name="Andreopoulos B."/>
            <person name="LaButti K."/>
            <person name="Kuo A."/>
            <person name="Mondo S."/>
            <person name="Riley R."/>
            <person name="Otillar R."/>
            <person name="Haridas S."/>
            <person name="Lipzen A."/>
            <person name="Grimwood J."/>
            <person name="Schmutz J."/>
            <person name="Clum A."/>
            <person name="Reid I.D."/>
            <person name="Moisan M.C."/>
            <person name="Butler G."/>
            <person name="Nguyen T.T.M."/>
            <person name="Dewar K."/>
            <person name="Conant G."/>
            <person name="Drula E."/>
            <person name="Henrissat B."/>
            <person name="Hansel C."/>
            <person name="Singer S."/>
            <person name="Hutchinson M.I."/>
            <person name="de Vries R.P."/>
            <person name="Natvig D.O."/>
            <person name="Powell A.J."/>
            <person name="Tsang A."/>
            <person name="Grigoriev I.V."/>
        </authorList>
    </citation>
    <scope>NUCLEOTIDE SEQUENCE [LARGE SCALE GENOMIC DNA]</scope>
    <source>
        <strain evidence="7 8">CBS 494.80</strain>
    </source>
</reference>